<dbReference type="InterPro" id="IPR010982">
    <property type="entry name" value="Lambda_DNA-bd_dom_sf"/>
</dbReference>
<evidence type="ECO:0000256" key="1">
    <source>
        <dbReference type="SAM" id="MobiDB-lite"/>
    </source>
</evidence>
<dbReference type="RefSeq" id="WP_119853173.1">
    <property type="nucleotide sequence ID" value="NZ_QYSE01000002.1"/>
</dbReference>
<evidence type="ECO:0000259" key="3">
    <source>
        <dbReference type="PROSITE" id="PS50943"/>
    </source>
</evidence>
<feature type="domain" description="HTH cro/C1-type" evidence="3">
    <location>
        <begin position="18"/>
        <end position="52"/>
    </location>
</feature>
<dbReference type="CDD" id="cd00093">
    <property type="entry name" value="HTH_XRE"/>
    <property type="match status" value="1"/>
</dbReference>
<evidence type="ECO:0000313" key="4">
    <source>
        <dbReference type="EMBL" id="RJF35728.1"/>
    </source>
</evidence>
<reference evidence="4 5" key="1">
    <citation type="submission" date="2018-09" db="EMBL/GenBank/DDBJ databases">
        <title>Identification of marine bacteria producing industrial enzymes.</title>
        <authorList>
            <person name="Cheng T.H."/>
            <person name="Saidin J."/>
            <person name="Muhd D.D."/>
            <person name="Isa M.N.M."/>
            <person name="Bakar M.F.A."/>
            <person name="Ismail N."/>
        </authorList>
    </citation>
    <scope>NUCLEOTIDE SEQUENCE [LARGE SCALE GENOMIC DNA]</scope>
    <source>
        <strain evidence="4 5">MNAD 1.6</strain>
    </source>
</reference>
<comment type="caution">
    <text evidence="4">The sequence shown here is derived from an EMBL/GenBank/DDBJ whole genome shotgun (WGS) entry which is preliminary data.</text>
</comment>
<feature type="compositionally biased region" description="Polar residues" evidence="1">
    <location>
        <begin position="183"/>
        <end position="203"/>
    </location>
</feature>
<proteinExistence type="predicted"/>
<keyword evidence="2" id="KW-0812">Transmembrane</keyword>
<keyword evidence="2" id="KW-0472">Membrane</keyword>
<sequence>MNEENNLEQPQETLGQALKKRREDAGMSLEQLAGALKLSVLQVQRLENDEHELLGPATFVKGYVRSYCRELKIDSQAMLALLPEHVEPAKKSKMQSFSRRTEKEANDSRLMLFSYFILAVIIGSSVFWWWQNSNQNIEEPVTTAMPNQLESSDISPELALETPAEEAIQPLVEDKQEIVQPEENASATSNETQNQAASQNQPTAKPEAEKADPEHSEVVMHFNEDSWVEIHDGNGDRIAFGVKKAGYVMTVTGPQPFSVVLGKHQVVDITFQGQAVDTSHFAKNRLAKFTLPLSE</sequence>
<dbReference type="EMBL" id="QYSE01000002">
    <property type="protein sequence ID" value="RJF35728.1"/>
    <property type="molecule type" value="Genomic_DNA"/>
</dbReference>
<dbReference type="Pfam" id="PF13413">
    <property type="entry name" value="HTH_25"/>
    <property type="match status" value="1"/>
</dbReference>
<dbReference type="Proteomes" id="UP000265938">
    <property type="component" value="Unassembled WGS sequence"/>
</dbReference>
<dbReference type="AlphaFoldDB" id="A0A3A3EL23"/>
<dbReference type="Gene3D" id="1.10.260.40">
    <property type="entry name" value="lambda repressor-like DNA-binding domains"/>
    <property type="match status" value="1"/>
</dbReference>
<feature type="region of interest" description="Disordered" evidence="1">
    <location>
        <begin position="182"/>
        <end position="215"/>
    </location>
</feature>
<keyword evidence="2" id="KW-1133">Transmembrane helix</keyword>
<protein>
    <submittedName>
        <fullName evidence="4">DUF4115 domain-containing protein</fullName>
    </submittedName>
</protein>
<dbReference type="InterPro" id="IPR050400">
    <property type="entry name" value="Bact_Cytoskel_RodZ"/>
</dbReference>
<accession>A0A3A3EL23</accession>
<dbReference type="InterPro" id="IPR001387">
    <property type="entry name" value="Cro/C1-type_HTH"/>
</dbReference>
<dbReference type="PANTHER" id="PTHR34475:SF1">
    <property type="entry name" value="CYTOSKELETON PROTEIN RODZ"/>
    <property type="match status" value="1"/>
</dbReference>
<dbReference type="GO" id="GO:0003677">
    <property type="term" value="F:DNA binding"/>
    <property type="evidence" value="ECO:0007669"/>
    <property type="project" value="InterPro"/>
</dbReference>
<dbReference type="InterPro" id="IPR025194">
    <property type="entry name" value="RodZ-like_C"/>
</dbReference>
<dbReference type="Pfam" id="PF13464">
    <property type="entry name" value="RodZ_C"/>
    <property type="match status" value="1"/>
</dbReference>
<gene>
    <name evidence="4" type="ORF">D4741_12225</name>
</gene>
<feature type="transmembrane region" description="Helical" evidence="2">
    <location>
        <begin position="110"/>
        <end position="130"/>
    </location>
</feature>
<feature type="compositionally biased region" description="Basic and acidic residues" evidence="1">
    <location>
        <begin position="206"/>
        <end position="215"/>
    </location>
</feature>
<dbReference type="PROSITE" id="PS50943">
    <property type="entry name" value="HTH_CROC1"/>
    <property type="match status" value="1"/>
</dbReference>
<dbReference type="PANTHER" id="PTHR34475">
    <property type="match status" value="1"/>
</dbReference>
<evidence type="ECO:0000313" key="5">
    <source>
        <dbReference type="Proteomes" id="UP000265938"/>
    </source>
</evidence>
<dbReference type="SUPFAM" id="SSF47413">
    <property type="entry name" value="lambda repressor-like DNA-binding domains"/>
    <property type="match status" value="1"/>
</dbReference>
<name>A0A3A3EL23_9GAMM</name>
<evidence type="ECO:0000256" key="2">
    <source>
        <dbReference type="SAM" id="Phobius"/>
    </source>
</evidence>
<organism evidence="4 5">
    <name type="scientific">Pseudoalteromonas gelatinilytica</name>
    <dbReference type="NCBI Taxonomy" id="1703256"/>
    <lineage>
        <taxon>Bacteria</taxon>
        <taxon>Pseudomonadati</taxon>
        <taxon>Pseudomonadota</taxon>
        <taxon>Gammaproteobacteria</taxon>
        <taxon>Alteromonadales</taxon>
        <taxon>Pseudoalteromonadaceae</taxon>
        <taxon>Pseudoalteromonas</taxon>
    </lineage>
</organism>